<dbReference type="GO" id="GO:0005764">
    <property type="term" value="C:lysosome"/>
    <property type="evidence" value="ECO:0007669"/>
    <property type="project" value="UniProtKB-SubCell"/>
</dbReference>
<keyword evidence="9 10" id="KW-0326">Glycosidase</keyword>
<keyword evidence="5" id="KW-0443">Lipid metabolism</keyword>
<evidence type="ECO:0000259" key="12">
    <source>
        <dbReference type="Pfam" id="PF17450"/>
    </source>
</evidence>
<keyword evidence="6 10" id="KW-1015">Disulfide bond</keyword>
<evidence type="ECO:0000256" key="10">
    <source>
        <dbReference type="RuleBase" id="RU361168"/>
    </source>
</evidence>
<evidence type="ECO:0000256" key="2">
    <source>
        <dbReference type="ARBA" id="ARBA00009743"/>
    </source>
</evidence>
<dbReference type="STRING" id="7102.A0A2A4JM49"/>
<gene>
    <name evidence="13" type="ORF">B5V51_777</name>
</gene>
<dbReference type="AlphaFoldDB" id="A0A2A4JM49"/>
<dbReference type="InterPro" id="IPR002241">
    <property type="entry name" value="Glyco_hydro_27"/>
</dbReference>
<organism evidence="13">
    <name type="scientific">Heliothis virescens</name>
    <name type="common">Tobacco budworm moth</name>
    <dbReference type="NCBI Taxonomy" id="7102"/>
    <lineage>
        <taxon>Eukaryota</taxon>
        <taxon>Metazoa</taxon>
        <taxon>Ecdysozoa</taxon>
        <taxon>Arthropoda</taxon>
        <taxon>Hexapoda</taxon>
        <taxon>Insecta</taxon>
        <taxon>Pterygota</taxon>
        <taxon>Neoptera</taxon>
        <taxon>Endopterygota</taxon>
        <taxon>Lepidoptera</taxon>
        <taxon>Glossata</taxon>
        <taxon>Ditrysia</taxon>
        <taxon>Noctuoidea</taxon>
        <taxon>Noctuidae</taxon>
        <taxon>Heliothinae</taxon>
        <taxon>Heliothis</taxon>
    </lineage>
</organism>
<dbReference type="InterPro" id="IPR035373">
    <property type="entry name" value="Melibiase/NAGA_C"/>
</dbReference>
<evidence type="ECO:0000256" key="1">
    <source>
        <dbReference type="ARBA" id="ARBA00004371"/>
    </source>
</evidence>
<dbReference type="InterPro" id="IPR017853">
    <property type="entry name" value="GH"/>
</dbReference>
<dbReference type="InterPro" id="IPR013780">
    <property type="entry name" value="Glyco_hydro_b"/>
</dbReference>
<reference evidence="13" key="1">
    <citation type="submission" date="2017-09" db="EMBL/GenBank/DDBJ databases">
        <title>Contemporary evolution of a Lepidopteran species, Heliothis virescens, in response to modern agricultural practices.</title>
        <authorList>
            <person name="Fritz M.L."/>
            <person name="Deyonke A.M."/>
            <person name="Papanicolaou A."/>
            <person name="Micinski S."/>
            <person name="Westbrook J."/>
            <person name="Gould F."/>
        </authorList>
    </citation>
    <scope>NUCLEOTIDE SEQUENCE [LARGE SCALE GENOMIC DNA]</scope>
    <source>
        <strain evidence="13">HvINT-</strain>
        <tissue evidence="13">Whole body</tissue>
    </source>
</reference>
<proteinExistence type="inferred from homology"/>
<dbReference type="Gene3D" id="3.20.20.70">
    <property type="entry name" value="Aldolase class I"/>
    <property type="match status" value="1"/>
</dbReference>
<dbReference type="CDD" id="cd14792">
    <property type="entry name" value="GH27"/>
    <property type="match status" value="1"/>
</dbReference>
<dbReference type="PANTHER" id="PTHR11452">
    <property type="entry name" value="ALPHA-GALACTOSIDASE/ALPHA-N-ACETYLGALACTOSAMINIDASE"/>
    <property type="match status" value="1"/>
</dbReference>
<dbReference type="Gene3D" id="2.60.40.1180">
    <property type="entry name" value="Golgi alpha-mannosidase II"/>
    <property type="match status" value="1"/>
</dbReference>
<dbReference type="InterPro" id="IPR013785">
    <property type="entry name" value="Aldolase_TIM"/>
</dbReference>
<evidence type="ECO:0000256" key="3">
    <source>
        <dbReference type="ARBA" id="ARBA00011738"/>
    </source>
</evidence>
<dbReference type="GO" id="GO:0006629">
    <property type="term" value="P:lipid metabolic process"/>
    <property type="evidence" value="ECO:0007669"/>
    <property type="project" value="UniProtKB-KW"/>
</dbReference>
<dbReference type="EMBL" id="NWSH01001127">
    <property type="protein sequence ID" value="PCG72470.1"/>
    <property type="molecule type" value="Genomic_DNA"/>
</dbReference>
<keyword evidence="4 10" id="KW-0378">Hydrolase</keyword>
<dbReference type="PROSITE" id="PS00512">
    <property type="entry name" value="ALPHA_GALACTOSIDASE"/>
    <property type="match status" value="1"/>
</dbReference>
<feature type="domain" description="Alpha galactosidase A C-terminal" evidence="12">
    <location>
        <begin position="312"/>
        <end position="394"/>
    </location>
</feature>
<dbReference type="PRINTS" id="PR00740">
    <property type="entry name" value="GLHYDRLASE27"/>
</dbReference>
<comment type="subcellular location">
    <subcellularLocation>
        <location evidence="1">Lysosome</location>
    </subcellularLocation>
</comment>
<dbReference type="GO" id="GO:0004557">
    <property type="term" value="F:alpha-galactosidase activity"/>
    <property type="evidence" value="ECO:0007669"/>
    <property type="project" value="TreeGrafter"/>
</dbReference>
<keyword evidence="7" id="KW-0325">Glycoprotein</keyword>
<dbReference type="GO" id="GO:0016139">
    <property type="term" value="P:glycoside catabolic process"/>
    <property type="evidence" value="ECO:0007669"/>
    <property type="project" value="TreeGrafter"/>
</dbReference>
<protein>
    <recommendedName>
        <fullName evidence="10">Alpha-galactosidase</fullName>
        <ecNumber evidence="10">3.2.1.-</ecNumber>
    </recommendedName>
</protein>
<comment type="subunit">
    <text evidence="3 10">Homodimer.</text>
</comment>
<dbReference type="PANTHER" id="PTHR11452:SF66">
    <property type="entry name" value="ALPHA-GALACTOSIDASE"/>
    <property type="match status" value="1"/>
</dbReference>
<feature type="signal peptide" evidence="11">
    <location>
        <begin position="1"/>
        <end position="18"/>
    </location>
</feature>
<evidence type="ECO:0000256" key="6">
    <source>
        <dbReference type="ARBA" id="ARBA00023157"/>
    </source>
</evidence>
<evidence type="ECO:0000256" key="8">
    <source>
        <dbReference type="ARBA" id="ARBA00023228"/>
    </source>
</evidence>
<evidence type="ECO:0000313" key="13">
    <source>
        <dbReference type="EMBL" id="PCG72470.1"/>
    </source>
</evidence>
<dbReference type="EC" id="3.2.1.-" evidence="10"/>
<name>A0A2A4JM49_HELVI</name>
<evidence type="ECO:0000256" key="11">
    <source>
        <dbReference type="SAM" id="SignalP"/>
    </source>
</evidence>
<comment type="similarity">
    <text evidence="2 10">Belongs to the glycosyl hydrolase 27 family.</text>
</comment>
<dbReference type="InterPro" id="IPR000111">
    <property type="entry name" value="Glyco_hydro_27/36_CS"/>
</dbReference>
<feature type="chain" id="PRO_5012133132" description="Alpha-galactosidase" evidence="11">
    <location>
        <begin position="19"/>
        <end position="408"/>
    </location>
</feature>
<dbReference type="FunFam" id="3.20.20.70:FF:000197">
    <property type="entry name" value="Alpha-galactosidase"/>
    <property type="match status" value="1"/>
</dbReference>
<evidence type="ECO:0000256" key="5">
    <source>
        <dbReference type="ARBA" id="ARBA00023098"/>
    </source>
</evidence>
<dbReference type="SUPFAM" id="SSF51011">
    <property type="entry name" value="Glycosyl hydrolase domain"/>
    <property type="match status" value="1"/>
</dbReference>
<dbReference type="SUPFAM" id="SSF51445">
    <property type="entry name" value="(Trans)glycosidases"/>
    <property type="match status" value="1"/>
</dbReference>
<dbReference type="GO" id="GO:0009311">
    <property type="term" value="P:oligosaccharide metabolic process"/>
    <property type="evidence" value="ECO:0007669"/>
    <property type="project" value="TreeGrafter"/>
</dbReference>
<dbReference type="Pfam" id="PF17450">
    <property type="entry name" value="Melibiase_2_C"/>
    <property type="match status" value="1"/>
</dbReference>
<sequence length="408" mass="46224">MFLPVLCIFTYGLLWTHALDNGLALTPPMGWLSWLRFGCTIDCVAKPNECISENLIKRTADLMVSEGYLAAGYRYITIDDCWLENERSPDGRLVPDRKRFPNGMKALSDYVHSKGLLFGMYEDYGNMTCERYPGIRGHELYDADSLASWGTDYLKLDGCYADVEGMSEGYPAFGRILNATGRPILYACSWPFFQETNGLRPNYTSVAENCNIWRNWYDIRNSWSSVESVMTWIGDNQDRLAPYAGPGHWNDPDMLVIGNSGLTVDQAQVQMAVWSILAAPLMMSVDLAQIDPAFKQILLNRDVIAVSQDKLGKQGLRVWKNKSLKTEIWHRELSDGGRAIAFLNTQASSVAVSYSYDDMKLPSVQYNIQDLYNVGKQKTLRPGENLYLRINPTGVKFYKFIPENTDVH</sequence>
<evidence type="ECO:0000256" key="7">
    <source>
        <dbReference type="ARBA" id="ARBA00023180"/>
    </source>
</evidence>
<evidence type="ECO:0000256" key="9">
    <source>
        <dbReference type="ARBA" id="ARBA00023295"/>
    </source>
</evidence>
<keyword evidence="11" id="KW-0732">Signal</keyword>
<accession>A0A2A4JM49</accession>
<keyword evidence="8" id="KW-0458">Lysosome</keyword>
<dbReference type="Pfam" id="PF16499">
    <property type="entry name" value="Melibiase_2"/>
    <property type="match status" value="1"/>
</dbReference>
<comment type="caution">
    <text evidence="13">The sequence shown here is derived from an EMBL/GenBank/DDBJ whole genome shotgun (WGS) entry which is preliminary data.</text>
</comment>
<evidence type="ECO:0000256" key="4">
    <source>
        <dbReference type="ARBA" id="ARBA00022801"/>
    </source>
</evidence>